<protein>
    <submittedName>
        <fullName evidence="1">Uncharacterized protein</fullName>
    </submittedName>
</protein>
<sequence>MYASPSEYPLRSTEIIQGKKRCCIQYTVPRHRLRAWEDPKKNTKYEIYLLHQLSLQMHIHSANPLDLSMASIDVMVACKCFGSGSPWGDPCRKALTRDFFLCIHSPTHTLPLSSPPPKSTQATHPLPIHLLLFCISFLHFRISKSSYEHHLLHKLIDSQGSGVGVSDRHILRSEQQRSLATRQRPSTTLSVCWLFCQRDFVEGSLSPGLDLRETASGCSSPSTFFLPQRFLGYC</sequence>
<gene>
    <name evidence="1" type="ORF">ASPGLDRAFT_1103921</name>
</gene>
<proteinExistence type="predicted"/>
<dbReference type="EMBL" id="KV878891">
    <property type="protein sequence ID" value="OJJ86913.1"/>
    <property type="molecule type" value="Genomic_DNA"/>
</dbReference>
<organism evidence="1 2">
    <name type="scientific">Aspergillus glaucus CBS 516.65</name>
    <dbReference type="NCBI Taxonomy" id="1160497"/>
    <lineage>
        <taxon>Eukaryota</taxon>
        <taxon>Fungi</taxon>
        <taxon>Dikarya</taxon>
        <taxon>Ascomycota</taxon>
        <taxon>Pezizomycotina</taxon>
        <taxon>Eurotiomycetes</taxon>
        <taxon>Eurotiomycetidae</taxon>
        <taxon>Eurotiales</taxon>
        <taxon>Aspergillaceae</taxon>
        <taxon>Aspergillus</taxon>
        <taxon>Aspergillus subgen. Aspergillus</taxon>
    </lineage>
</organism>
<dbReference type="VEuPathDB" id="FungiDB:ASPGLDRAFT_1103921"/>
<name>A0A1L9VSL7_ASPGL</name>
<reference evidence="2" key="1">
    <citation type="journal article" date="2017" name="Genome Biol.">
        <title>Comparative genomics reveals high biological diversity and specific adaptations in the industrially and medically important fungal genus Aspergillus.</title>
        <authorList>
            <person name="de Vries R.P."/>
            <person name="Riley R."/>
            <person name="Wiebenga A."/>
            <person name="Aguilar-Osorio G."/>
            <person name="Amillis S."/>
            <person name="Uchima C.A."/>
            <person name="Anderluh G."/>
            <person name="Asadollahi M."/>
            <person name="Askin M."/>
            <person name="Barry K."/>
            <person name="Battaglia E."/>
            <person name="Bayram O."/>
            <person name="Benocci T."/>
            <person name="Braus-Stromeyer S.A."/>
            <person name="Caldana C."/>
            <person name="Canovas D."/>
            <person name="Cerqueira G.C."/>
            <person name="Chen F."/>
            <person name="Chen W."/>
            <person name="Choi C."/>
            <person name="Clum A."/>
            <person name="Dos Santos R.A."/>
            <person name="Damasio A.R."/>
            <person name="Diallinas G."/>
            <person name="Emri T."/>
            <person name="Fekete E."/>
            <person name="Flipphi M."/>
            <person name="Freyberg S."/>
            <person name="Gallo A."/>
            <person name="Gournas C."/>
            <person name="Habgood R."/>
            <person name="Hainaut M."/>
            <person name="Harispe M.L."/>
            <person name="Henrissat B."/>
            <person name="Hilden K.S."/>
            <person name="Hope R."/>
            <person name="Hossain A."/>
            <person name="Karabika E."/>
            <person name="Karaffa L."/>
            <person name="Karanyi Z."/>
            <person name="Krasevec N."/>
            <person name="Kuo A."/>
            <person name="Kusch H."/>
            <person name="LaButti K."/>
            <person name="Lagendijk E.L."/>
            <person name="Lapidus A."/>
            <person name="Levasseur A."/>
            <person name="Lindquist E."/>
            <person name="Lipzen A."/>
            <person name="Logrieco A.F."/>
            <person name="MacCabe A."/>
            <person name="Maekelae M.R."/>
            <person name="Malavazi I."/>
            <person name="Melin P."/>
            <person name="Meyer V."/>
            <person name="Mielnichuk N."/>
            <person name="Miskei M."/>
            <person name="Molnar A.P."/>
            <person name="Mule G."/>
            <person name="Ngan C.Y."/>
            <person name="Orejas M."/>
            <person name="Orosz E."/>
            <person name="Ouedraogo J.P."/>
            <person name="Overkamp K.M."/>
            <person name="Park H.-S."/>
            <person name="Perrone G."/>
            <person name="Piumi F."/>
            <person name="Punt P.J."/>
            <person name="Ram A.F."/>
            <person name="Ramon A."/>
            <person name="Rauscher S."/>
            <person name="Record E."/>
            <person name="Riano-Pachon D.M."/>
            <person name="Robert V."/>
            <person name="Roehrig J."/>
            <person name="Ruller R."/>
            <person name="Salamov A."/>
            <person name="Salih N.S."/>
            <person name="Samson R.A."/>
            <person name="Sandor E."/>
            <person name="Sanguinetti M."/>
            <person name="Schuetze T."/>
            <person name="Sepcic K."/>
            <person name="Shelest E."/>
            <person name="Sherlock G."/>
            <person name="Sophianopoulou V."/>
            <person name="Squina F.M."/>
            <person name="Sun H."/>
            <person name="Susca A."/>
            <person name="Todd R.B."/>
            <person name="Tsang A."/>
            <person name="Unkles S.E."/>
            <person name="van de Wiele N."/>
            <person name="van Rossen-Uffink D."/>
            <person name="Oliveira J.V."/>
            <person name="Vesth T.C."/>
            <person name="Visser J."/>
            <person name="Yu J.-H."/>
            <person name="Zhou M."/>
            <person name="Andersen M.R."/>
            <person name="Archer D.B."/>
            <person name="Baker S.E."/>
            <person name="Benoit I."/>
            <person name="Brakhage A.A."/>
            <person name="Braus G.H."/>
            <person name="Fischer R."/>
            <person name="Frisvad J.C."/>
            <person name="Goldman G.H."/>
            <person name="Houbraken J."/>
            <person name="Oakley B."/>
            <person name="Pocsi I."/>
            <person name="Scazzocchio C."/>
            <person name="Seiboth B."/>
            <person name="vanKuyk P.A."/>
            <person name="Wortman J."/>
            <person name="Dyer P.S."/>
            <person name="Grigoriev I.V."/>
        </authorList>
    </citation>
    <scope>NUCLEOTIDE SEQUENCE [LARGE SCALE GENOMIC DNA]</scope>
    <source>
        <strain evidence="2">CBS 516.65</strain>
    </source>
</reference>
<dbReference type="GeneID" id="34455835"/>
<keyword evidence="2" id="KW-1185">Reference proteome</keyword>
<dbReference type="RefSeq" id="XP_022403602.1">
    <property type="nucleotide sequence ID" value="XM_022539574.1"/>
</dbReference>
<evidence type="ECO:0000313" key="1">
    <source>
        <dbReference type="EMBL" id="OJJ86913.1"/>
    </source>
</evidence>
<dbReference type="AlphaFoldDB" id="A0A1L9VSL7"/>
<evidence type="ECO:0000313" key="2">
    <source>
        <dbReference type="Proteomes" id="UP000184300"/>
    </source>
</evidence>
<accession>A0A1L9VSL7</accession>
<dbReference type="Proteomes" id="UP000184300">
    <property type="component" value="Unassembled WGS sequence"/>
</dbReference>